<dbReference type="SUPFAM" id="SSF49503">
    <property type="entry name" value="Cupredoxins"/>
    <property type="match status" value="2"/>
</dbReference>
<dbReference type="GO" id="GO:0052716">
    <property type="term" value="F:hydroquinone:oxygen oxidoreductase activity"/>
    <property type="evidence" value="ECO:0007669"/>
    <property type="project" value="UniProtKB-EC"/>
</dbReference>
<dbReference type="OMA" id="AYYFAID"/>
<comment type="similarity">
    <text evidence="4">Belongs to the multicopper oxidase family.</text>
</comment>
<organism evidence="15 16">
    <name type="scientific">Taxus chinensis</name>
    <name type="common">Chinese yew</name>
    <name type="synonym">Taxus wallichiana var. chinensis</name>
    <dbReference type="NCBI Taxonomy" id="29808"/>
    <lineage>
        <taxon>Eukaryota</taxon>
        <taxon>Viridiplantae</taxon>
        <taxon>Streptophyta</taxon>
        <taxon>Embryophyta</taxon>
        <taxon>Tracheophyta</taxon>
        <taxon>Spermatophyta</taxon>
        <taxon>Pinopsida</taxon>
        <taxon>Pinidae</taxon>
        <taxon>Conifers II</taxon>
        <taxon>Cupressales</taxon>
        <taxon>Taxaceae</taxon>
        <taxon>Taxus</taxon>
    </lineage>
</organism>
<feature type="domain" description="Plastocyanin-like" evidence="14">
    <location>
        <begin position="210"/>
        <end position="345"/>
    </location>
</feature>
<evidence type="ECO:0000256" key="10">
    <source>
        <dbReference type="ARBA" id="ARBA00023002"/>
    </source>
</evidence>
<feature type="non-terminal residue" evidence="15">
    <location>
        <position position="361"/>
    </location>
</feature>
<name>A0AA38C975_TAXCH</name>
<comment type="cofactor">
    <cofactor evidence="2">
        <name>Cu cation</name>
        <dbReference type="ChEBI" id="CHEBI:23378"/>
    </cofactor>
</comment>
<keyword evidence="11" id="KW-0186">Copper</keyword>
<dbReference type="Pfam" id="PF00394">
    <property type="entry name" value="Cu-oxidase"/>
    <property type="match status" value="1"/>
</dbReference>
<protein>
    <recommendedName>
        <fullName evidence="5">laccase</fullName>
        <ecNumber evidence="5">1.10.3.2</ecNumber>
    </recommendedName>
</protein>
<keyword evidence="6" id="KW-0052">Apoplast</keyword>
<dbReference type="EC" id="1.10.3.2" evidence="5"/>
<dbReference type="Proteomes" id="UP000824469">
    <property type="component" value="Unassembled WGS sequence"/>
</dbReference>
<dbReference type="Pfam" id="PF07731">
    <property type="entry name" value="Cu-oxidase_2"/>
    <property type="match status" value="1"/>
</dbReference>
<dbReference type="InterPro" id="IPR002355">
    <property type="entry name" value="Cu_oxidase_Cu_BS"/>
</dbReference>
<evidence type="ECO:0000256" key="6">
    <source>
        <dbReference type="ARBA" id="ARBA00022523"/>
    </source>
</evidence>
<evidence type="ECO:0000256" key="8">
    <source>
        <dbReference type="ARBA" id="ARBA00022723"/>
    </source>
</evidence>
<dbReference type="CDD" id="cd13875">
    <property type="entry name" value="CuRO_2_LCC_plant"/>
    <property type="match status" value="1"/>
</dbReference>
<evidence type="ECO:0000256" key="11">
    <source>
        <dbReference type="ARBA" id="ARBA00023008"/>
    </source>
</evidence>
<keyword evidence="7" id="KW-0964">Secreted</keyword>
<dbReference type="EMBL" id="JAHRHJ020000011">
    <property type="protein sequence ID" value="KAH9294916.1"/>
    <property type="molecule type" value="Genomic_DNA"/>
</dbReference>
<proteinExistence type="inferred from homology"/>
<dbReference type="GO" id="GO:0046274">
    <property type="term" value="P:lignin catabolic process"/>
    <property type="evidence" value="ECO:0007669"/>
    <property type="project" value="UniProtKB-KW"/>
</dbReference>
<evidence type="ECO:0000259" key="13">
    <source>
        <dbReference type="Pfam" id="PF00394"/>
    </source>
</evidence>
<comment type="caution">
    <text evidence="15">The sequence shown here is derived from an EMBL/GenBank/DDBJ whole genome shotgun (WGS) entry which is preliminary data.</text>
</comment>
<dbReference type="PANTHER" id="PTHR11709:SF417">
    <property type="entry name" value="LACCASE-17"/>
    <property type="match status" value="1"/>
</dbReference>
<feature type="domain" description="Plastocyanin-like" evidence="13">
    <location>
        <begin position="3"/>
        <end position="106"/>
    </location>
</feature>
<gene>
    <name evidence="15" type="ORF">KI387_038504</name>
</gene>
<evidence type="ECO:0000313" key="16">
    <source>
        <dbReference type="Proteomes" id="UP000824469"/>
    </source>
</evidence>
<dbReference type="AlphaFoldDB" id="A0AA38C975"/>
<keyword evidence="8" id="KW-0479">Metal-binding</keyword>
<dbReference type="InterPro" id="IPR008972">
    <property type="entry name" value="Cupredoxin"/>
</dbReference>
<evidence type="ECO:0000256" key="9">
    <source>
        <dbReference type="ARBA" id="ARBA00022737"/>
    </source>
</evidence>
<reference evidence="15 16" key="1">
    <citation type="journal article" date="2021" name="Nat. Plants">
        <title>The Taxus genome provides insights into paclitaxel biosynthesis.</title>
        <authorList>
            <person name="Xiong X."/>
            <person name="Gou J."/>
            <person name="Liao Q."/>
            <person name="Li Y."/>
            <person name="Zhou Q."/>
            <person name="Bi G."/>
            <person name="Li C."/>
            <person name="Du R."/>
            <person name="Wang X."/>
            <person name="Sun T."/>
            <person name="Guo L."/>
            <person name="Liang H."/>
            <person name="Lu P."/>
            <person name="Wu Y."/>
            <person name="Zhang Z."/>
            <person name="Ro D.K."/>
            <person name="Shang Y."/>
            <person name="Huang S."/>
            <person name="Yan J."/>
        </authorList>
    </citation>
    <scope>NUCLEOTIDE SEQUENCE [LARGE SCALE GENOMIC DNA]</scope>
    <source>
        <strain evidence="15">Ta-2019</strain>
    </source>
</reference>
<dbReference type="GO" id="GO:0005507">
    <property type="term" value="F:copper ion binding"/>
    <property type="evidence" value="ECO:0007669"/>
    <property type="project" value="InterPro"/>
</dbReference>
<keyword evidence="16" id="KW-1185">Reference proteome</keyword>
<dbReference type="InterPro" id="IPR033138">
    <property type="entry name" value="Cu_oxidase_CS"/>
</dbReference>
<keyword evidence="12" id="KW-0439">Lignin degradation</keyword>
<evidence type="ECO:0000259" key="14">
    <source>
        <dbReference type="Pfam" id="PF07731"/>
    </source>
</evidence>
<dbReference type="PROSITE" id="PS00079">
    <property type="entry name" value="MULTICOPPER_OXIDASE1"/>
    <property type="match status" value="1"/>
</dbReference>
<evidence type="ECO:0000256" key="4">
    <source>
        <dbReference type="ARBA" id="ARBA00010609"/>
    </source>
</evidence>
<dbReference type="CDD" id="cd13897">
    <property type="entry name" value="CuRO_3_LCC_plant"/>
    <property type="match status" value="1"/>
</dbReference>
<evidence type="ECO:0000256" key="2">
    <source>
        <dbReference type="ARBA" id="ARBA00001935"/>
    </source>
</evidence>
<comment type="subcellular location">
    <subcellularLocation>
        <location evidence="3">Secreted</location>
        <location evidence="3">Extracellular space</location>
        <location evidence="3">Apoplast</location>
    </subcellularLocation>
</comment>
<evidence type="ECO:0000256" key="5">
    <source>
        <dbReference type="ARBA" id="ARBA00012297"/>
    </source>
</evidence>
<dbReference type="InterPro" id="IPR034289">
    <property type="entry name" value="CuRO_3_LCC"/>
</dbReference>
<dbReference type="InterPro" id="IPR045087">
    <property type="entry name" value="Cu-oxidase_fam"/>
</dbReference>
<evidence type="ECO:0000313" key="15">
    <source>
        <dbReference type="EMBL" id="KAH9294916.1"/>
    </source>
</evidence>
<dbReference type="InterPro" id="IPR011706">
    <property type="entry name" value="Cu-oxidase_C"/>
</dbReference>
<dbReference type="PROSITE" id="PS00080">
    <property type="entry name" value="MULTICOPPER_OXIDASE2"/>
    <property type="match status" value="1"/>
</dbReference>
<evidence type="ECO:0000256" key="12">
    <source>
        <dbReference type="ARBA" id="ARBA00023185"/>
    </source>
</evidence>
<dbReference type="GO" id="GO:0048046">
    <property type="term" value="C:apoplast"/>
    <property type="evidence" value="ECO:0007669"/>
    <property type="project" value="UniProtKB-SubCell"/>
</dbReference>
<comment type="catalytic activity">
    <reaction evidence="1">
        <text>4 hydroquinone + O2 = 4 benzosemiquinone + 2 H2O</text>
        <dbReference type="Rhea" id="RHEA:11276"/>
        <dbReference type="ChEBI" id="CHEBI:15377"/>
        <dbReference type="ChEBI" id="CHEBI:15379"/>
        <dbReference type="ChEBI" id="CHEBI:17594"/>
        <dbReference type="ChEBI" id="CHEBI:17977"/>
        <dbReference type="EC" id="1.10.3.2"/>
    </reaction>
</comment>
<sequence>MDADTYRLSVALGETYLLRIINAALNQQLFFKIADHDLVVVAADASYTKPYSTNVVTIAPGQTTDILLIAVRTPGKYYMAARAYSSSSLVAFDETTTTAILEYDGASPSVAYPIFPDLPFYNDTSVATSFKTGLRSLDSTEYPNDVPLIIDEDLVSTIGIGLSPCPQGQTCGGLDGGRLTASMNNISFVMPTVSILQAYYFGINGIFTTDFPDNPPTQFDYTAESIPASLWSPVSGTKVKVIEFNSNVQLVFQGTNIVAGEDHPMHLHGYDFYVVGQGSGNYDPLLDPINFNLEDPPRRNTVVVPVNGWAAIRFKADNPGAWLLHCHLEVHLSWGLNTVFLVTNGQGLLAELEAPPQDLPT</sequence>
<dbReference type="InterPro" id="IPR001117">
    <property type="entry name" value="Cu-oxidase_2nd"/>
</dbReference>
<keyword evidence="10" id="KW-0560">Oxidoreductase</keyword>
<evidence type="ECO:0000256" key="3">
    <source>
        <dbReference type="ARBA" id="ARBA00004271"/>
    </source>
</evidence>
<evidence type="ECO:0000256" key="7">
    <source>
        <dbReference type="ARBA" id="ARBA00022525"/>
    </source>
</evidence>
<dbReference type="PANTHER" id="PTHR11709">
    <property type="entry name" value="MULTI-COPPER OXIDASE"/>
    <property type="match status" value="1"/>
</dbReference>
<evidence type="ECO:0000256" key="1">
    <source>
        <dbReference type="ARBA" id="ARBA00000349"/>
    </source>
</evidence>
<accession>A0AA38C975</accession>
<keyword evidence="9" id="KW-0677">Repeat</keyword>
<dbReference type="InterPro" id="IPR034285">
    <property type="entry name" value="CuRO_2_LCC"/>
</dbReference>
<dbReference type="Gene3D" id="2.60.40.420">
    <property type="entry name" value="Cupredoxins - blue copper proteins"/>
    <property type="match status" value="2"/>
</dbReference>